<dbReference type="Pfam" id="PF00702">
    <property type="entry name" value="Hydrolase"/>
    <property type="match status" value="1"/>
</dbReference>
<reference evidence="1" key="1">
    <citation type="submission" date="2020-05" db="EMBL/GenBank/DDBJ databases">
        <authorList>
            <person name="Chiriac C."/>
            <person name="Salcher M."/>
            <person name="Ghai R."/>
            <person name="Kavagutti S V."/>
        </authorList>
    </citation>
    <scope>NUCLEOTIDE SEQUENCE</scope>
</reference>
<dbReference type="InterPro" id="IPR023214">
    <property type="entry name" value="HAD_sf"/>
</dbReference>
<dbReference type="InterPro" id="IPR006439">
    <property type="entry name" value="HAD-SF_hydro_IA"/>
</dbReference>
<sequence>MTKRFDALLFDAGGIFVVPDPLTTGMVLEPFGGSTNLSVLVRCHYAGMAAIDAATALQAANSIERISWSSYREAYAREAGVPEEKVVDAAIALLKVFSAFLWRFPLHESVAGLWRLHLLGIRIGIVSNASGQIERTLANENVCQVGDGSGVPVLIVTDSHVVGVAKPEPEIFDEAIAVMNVPRERIGYIGDSYINDVGGARNAGLSPILLDPYGFHDGADCERIKSLHDLIEFVS</sequence>
<name>A0A6J6M550_9ZZZZ</name>
<dbReference type="InterPro" id="IPR051828">
    <property type="entry name" value="HAD-like_hydrolase_domain"/>
</dbReference>
<dbReference type="SUPFAM" id="SSF56784">
    <property type="entry name" value="HAD-like"/>
    <property type="match status" value="1"/>
</dbReference>
<accession>A0A6J6M550</accession>
<dbReference type="PANTHER" id="PTHR46191">
    <property type="match status" value="1"/>
</dbReference>
<organism evidence="1">
    <name type="scientific">freshwater metagenome</name>
    <dbReference type="NCBI Taxonomy" id="449393"/>
    <lineage>
        <taxon>unclassified sequences</taxon>
        <taxon>metagenomes</taxon>
        <taxon>ecological metagenomes</taxon>
    </lineage>
</organism>
<dbReference type="InterPro" id="IPR036412">
    <property type="entry name" value="HAD-like_sf"/>
</dbReference>
<protein>
    <submittedName>
        <fullName evidence="1">Unannotated protein</fullName>
    </submittedName>
</protein>
<dbReference type="EMBL" id="CAEZWU010000093">
    <property type="protein sequence ID" value="CAB4669310.1"/>
    <property type="molecule type" value="Genomic_DNA"/>
</dbReference>
<dbReference type="NCBIfam" id="TIGR01549">
    <property type="entry name" value="HAD-SF-IA-v1"/>
    <property type="match status" value="1"/>
</dbReference>
<evidence type="ECO:0000313" key="1">
    <source>
        <dbReference type="EMBL" id="CAB4669310.1"/>
    </source>
</evidence>
<gene>
    <name evidence="1" type="ORF">UFOPK2292_00721</name>
</gene>
<dbReference type="AlphaFoldDB" id="A0A6J6M550"/>
<proteinExistence type="predicted"/>
<dbReference type="Gene3D" id="3.40.50.1000">
    <property type="entry name" value="HAD superfamily/HAD-like"/>
    <property type="match status" value="1"/>
</dbReference>
<dbReference type="PANTHER" id="PTHR46191:SF2">
    <property type="entry name" value="HALOACID DEHALOGENASE-LIKE HYDROLASE DOMAIN-CONTAINING PROTEIN 3"/>
    <property type="match status" value="1"/>
</dbReference>